<evidence type="ECO:0000256" key="3">
    <source>
        <dbReference type="ARBA" id="ARBA00022833"/>
    </source>
</evidence>
<dbReference type="OrthoDB" id="2734661at2759"/>
<keyword evidence="3" id="KW-0862">Zinc</keyword>
<proteinExistence type="predicted"/>
<evidence type="ECO:0000259" key="5">
    <source>
        <dbReference type="PROSITE" id="PS50865"/>
    </source>
</evidence>
<dbReference type="EMBL" id="ML143399">
    <property type="protein sequence ID" value="TBU31411.1"/>
    <property type="molecule type" value="Genomic_DNA"/>
</dbReference>
<organism evidence="6">
    <name type="scientific">Dichomitus squalens</name>
    <dbReference type="NCBI Taxonomy" id="114155"/>
    <lineage>
        <taxon>Eukaryota</taxon>
        <taxon>Fungi</taxon>
        <taxon>Dikarya</taxon>
        <taxon>Basidiomycota</taxon>
        <taxon>Agaricomycotina</taxon>
        <taxon>Agaricomycetes</taxon>
        <taxon>Polyporales</taxon>
        <taxon>Polyporaceae</taxon>
        <taxon>Dichomitus</taxon>
    </lineage>
</organism>
<dbReference type="InterPro" id="IPR002893">
    <property type="entry name" value="Znf_MYND"/>
</dbReference>
<evidence type="ECO:0000256" key="1">
    <source>
        <dbReference type="ARBA" id="ARBA00022723"/>
    </source>
</evidence>
<gene>
    <name evidence="6" type="ORF">BD311DRAFT_620165</name>
</gene>
<accession>A0A4Q9MXW1</accession>
<feature type="domain" description="MYND-type" evidence="5">
    <location>
        <begin position="12"/>
        <end position="52"/>
    </location>
</feature>
<dbReference type="SUPFAM" id="SSF144232">
    <property type="entry name" value="HIT/MYND zinc finger-like"/>
    <property type="match status" value="1"/>
</dbReference>
<sequence>LSNRPTSVLRRCSRCFEAPGGTQLKRCTGCAFALYCSKECQKAAWPKHKIPCVYHVRHAASPAIEDAARRFGYRNIIEIRQALEDFVDANTWAFIAFSKALVIIEHGLAEIHRHPPRHLEVSLMPAGNPRTRSPAHTFMMYSTRWFMLDELMADAEGWEASEPERERIIRRYLRNSDQPFTGLRVIRYQIHGIDISMTSFYPRFEPTMPLHAVLPSSTELVIGQILADVVTLTEGSINTDMAFGPRHDETSKIALPGRLVRLNNECVWEASFASWVEVETEDGELVVPVRELDLLQAYTSRLNSELGMCNVLGYIQ</sequence>
<evidence type="ECO:0000256" key="4">
    <source>
        <dbReference type="PROSITE-ProRule" id="PRU00134"/>
    </source>
</evidence>
<feature type="non-terminal residue" evidence="6">
    <location>
        <position position="1"/>
    </location>
</feature>
<dbReference type="PROSITE" id="PS50865">
    <property type="entry name" value="ZF_MYND_2"/>
    <property type="match status" value="1"/>
</dbReference>
<keyword evidence="2 4" id="KW-0863">Zinc-finger</keyword>
<feature type="non-terminal residue" evidence="6">
    <location>
        <position position="316"/>
    </location>
</feature>
<keyword evidence="1" id="KW-0479">Metal-binding</keyword>
<reference evidence="6" key="1">
    <citation type="submission" date="2019-01" db="EMBL/GenBank/DDBJ databases">
        <title>Draft genome sequences of three monokaryotic isolates of the white-rot basidiomycete fungus Dichomitus squalens.</title>
        <authorList>
            <consortium name="DOE Joint Genome Institute"/>
            <person name="Lopez S.C."/>
            <person name="Andreopoulos B."/>
            <person name="Pangilinan J."/>
            <person name="Lipzen A."/>
            <person name="Riley R."/>
            <person name="Ahrendt S."/>
            <person name="Ng V."/>
            <person name="Barry K."/>
            <person name="Daum C."/>
            <person name="Grigoriev I.V."/>
            <person name="Hilden K.S."/>
            <person name="Makela M.R."/>
            <person name="de Vries R.P."/>
        </authorList>
    </citation>
    <scope>NUCLEOTIDE SEQUENCE [LARGE SCALE GENOMIC DNA]</scope>
    <source>
        <strain evidence="6">OM18370.1</strain>
    </source>
</reference>
<protein>
    <recommendedName>
        <fullName evidence="5">MYND-type domain-containing protein</fullName>
    </recommendedName>
</protein>
<dbReference type="Gene3D" id="1.10.220.160">
    <property type="match status" value="1"/>
</dbReference>
<dbReference type="AlphaFoldDB" id="A0A4Q9MXW1"/>
<dbReference type="Proteomes" id="UP000292957">
    <property type="component" value="Unassembled WGS sequence"/>
</dbReference>
<dbReference type="PROSITE" id="PS01360">
    <property type="entry name" value="ZF_MYND_1"/>
    <property type="match status" value="1"/>
</dbReference>
<evidence type="ECO:0000256" key="2">
    <source>
        <dbReference type="ARBA" id="ARBA00022771"/>
    </source>
</evidence>
<dbReference type="Pfam" id="PF01753">
    <property type="entry name" value="zf-MYND"/>
    <property type="match status" value="1"/>
</dbReference>
<name>A0A4Q9MXW1_9APHY</name>
<dbReference type="GO" id="GO:0008270">
    <property type="term" value="F:zinc ion binding"/>
    <property type="evidence" value="ECO:0007669"/>
    <property type="project" value="UniProtKB-KW"/>
</dbReference>
<dbReference type="Gene3D" id="6.10.140.2220">
    <property type="match status" value="1"/>
</dbReference>
<evidence type="ECO:0000313" key="6">
    <source>
        <dbReference type="EMBL" id="TBU31411.1"/>
    </source>
</evidence>